<feature type="transmembrane region" description="Helical" evidence="1">
    <location>
        <begin position="113"/>
        <end position="136"/>
    </location>
</feature>
<reference evidence="2 3" key="1">
    <citation type="submission" date="2019-04" db="EMBL/GenBank/DDBJ databases">
        <title>Phreatobacter aquaticus sp. nov.</title>
        <authorList>
            <person name="Choi A."/>
            <person name="Baek K."/>
        </authorList>
    </citation>
    <scope>NUCLEOTIDE SEQUENCE [LARGE SCALE GENOMIC DNA]</scope>
    <source>
        <strain evidence="2 3">NMCR1094</strain>
    </source>
</reference>
<accession>A0A4D7QRH7</accession>
<feature type="transmembrane region" description="Helical" evidence="1">
    <location>
        <begin position="21"/>
        <end position="46"/>
    </location>
</feature>
<dbReference type="RefSeq" id="WP_137100023.1">
    <property type="nucleotide sequence ID" value="NZ_CP039865.1"/>
</dbReference>
<keyword evidence="1" id="KW-0472">Membrane</keyword>
<evidence type="ECO:0000313" key="3">
    <source>
        <dbReference type="Proteomes" id="UP000298588"/>
    </source>
</evidence>
<dbReference type="GO" id="GO:0005886">
    <property type="term" value="C:plasma membrane"/>
    <property type="evidence" value="ECO:0007669"/>
    <property type="project" value="TreeGrafter"/>
</dbReference>
<dbReference type="Pfam" id="PF05656">
    <property type="entry name" value="DUF805"/>
    <property type="match status" value="1"/>
</dbReference>
<protein>
    <submittedName>
        <fullName evidence="2">DUF805 domain-containing protein</fullName>
    </submittedName>
</protein>
<keyword evidence="1" id="KW-1133">Transmembrane helix</keyword>
<dbReference type="PANTHER" id="PTHR34980:SF2">
    <property type="entry name" value="INNER MEMBRANE PROTEIN YHAH-RELATED"/>
    <property type="match status" value="1"/>
</dbReference>
<keyword evidence="3" id="KW-1185">Reference proteome</keyword>
<sequence length="154" mass="16270">MLQLLTTFDGRISRKSYWIGGLLLLAMMVVMFIVIGGAFAVVYALTGWSPSANSLAERLTVVVMTLIILPPGYALLRKRVNDLDHPSWTVLVSLGLIGLDLVANLLGGSYFQGVAMTVVGLLVTANCLWAIAIGVIPGTAGPNRHGPDPLTPAA</sequence>
<evidence type="ECO:0000256" key="1">
    <source>
        <dbReference type="SAM" id="Phobius"/>
    </source>
</evidence>
<feature type="transmembrane region" description="Helical" evidence="1">
    <location>
        <begin position="58"/>
        <end position="76"/>
    </location>
</feature>
<dbReference type="KEGG" id="paqt:E8L99_13440"/>
<evidence type="ECO:0000313" key="2">
    <source>
        <dbReference type="EMBL" id="QCK86692.1"/>
    </source>
</evidence>
<organism evidence="2 3">
    <name type="scientific">Phreatobacter aquaticus</name>
    <dbReference type="NCBI Taxonomy" id="2570229"/>
    <lineage>
        <taxon>Bacteria</taxon>
        <taxon>Pseudomonadati</taxon>
        <taxon>Pseudomonadota</taxon>
        <taxon>Alphaproteobacteria</taxon>
        <taxon>Hyphomicrobiales</taxon>
        <taxon>Phreatobacteraceae</taxon>
        <taxon>Phreatobacter</taxon>
    </lineage>
</organism>
<dbReference type="EMBL" id="CP039865">
    <property type="protein sequence ID" value="QCK86692.1"/>
    <property type="molecule type" value="Genomic_DNA"/>
</dbReference>
<gene>
    <name evidence="2" type="ORF">E8L99_13440</name>
</gene>
<dbReference type="Proteomes" id="UP000298588">
    <property type="component" value="Chromosome"/>
</dbReference>
<name>A0A4D7QRH7_9HYPH</name>
<dbReference type="InterPro" id="IPR008523">
    <property type="entry name" value="DUF805"/>
</dbReference>
<keyword evidence="1" id="KW-0812">Transmembrane</keyword>
<dbReference type="OrthoDB" id="9812349at2"/>
<dbReference type="PANTHER" id="PTHR34980">
    <property type="entry name" value="INNER MEMBRANE PROTEIN-RELATED-RELATED"/>
    <property type="match status" value="1"/>
</dbReference>
<feature type="transmembrane region" description="Helical" evidence="1">
    <location>
        <begin position="88"/>
        <end position="107"/>
    </location>
</feature>
<proteinExistence type="predicted"/>
<dbReference type="AlphaFoldDB" id="A0A4D7QRH7"/>